<sequence length="514" mass="57156">MLLIGGFSRGSPVSPRSFIPAPLHSHIMSSSSVLTSRHPHQLSRPRYLSDATFIAFRSIGTQQLTLLELLTSGIREQRKAVSIMLTAISPRVFTDEVSYMPYLSKFFASRLDKHSTVSVIYHFSNPMATYSFIRRRQVGACINKRLHGSSACRDTYSMHSTIYPTLDGGLFLARERCGAVQCSDWSRRGEVGNIRDDPPRLAPLLEQTHSPLPDLHWPARSLHSNTAGCAAAFPGSPAALRHQRNRLSSAVFQRARLQGYRLFAPKWVERVERDSHDKESGSAGGREDFRASPLFSQSHAVNQIKLGAPLLSHKNGFLELDRATKTETSNSTTTSEKRNEWRKKLPAGGKPATESIVAVKSATAGWTSGLEAKRSKTATSWKKEVKFTLQEILRGGGGSRGMEVVRDQEPGDAMANPTRGNEPRADDPRHTALLRKGWDMVQGEECRGREFPREGTRRRMIGRGNFRKIQGVKKGGRTLLHLVKPVTSRGTGKQYGGKHPRFLDLLCNAISHEE</sequence>
<protein>
    <submittedName>
        <fullName evidence="2">Uncharacterized protein</fullName>
    </submittedName>
</protein>
<evidence type="ECO:0000256" key="1">
    <source>
        <dbReference type="SAM" id="MobiDB-lite"/>
    </source>
</evidence>
<proteinExistence type="predicted"/>
<organism evidence="2 3">
    <name type="scientific">Dryococelus australis</name>
    <dbReference type="NCBI Taxonomy" id="614101"/>
    <lineage>
        <taxon>Eukaryota</taxon>
        <taxon>Metazoa</taxon>
        <taxon>Ecdysozoa</taxon>
        <taxon>Arthropoda</taxon>
        <taxon>Hexapoda</taxon>
        <taxon>Insecta</taxon>
        <taxon>Pterygota</taxon>
        <taxon>Neoptera</taxon>
        <taxon>Polyneoptera</taxon>
        <taxon>Phasmatodea</taxon>
        <taxon>Verophasmatodea</taxon>
        <taxon>Anareolatae</taxon>
        <taxon>Phasmatidae</taxon>
        <taxon>Eurycanthinae</taxon>
        <taxon>Dryococelus</taxon>
    </lineage>
</organism>
<feature type="region of interest" description="Disordered" evidence="1">
    <location>
        <begin position="410"/>
        <end position="429"/>
    </location>
</feature>
<comment type="caution">
    <text evidence="2">The sequence shown here is derived from an EMBL/GenBank/DDBJ whole genome shotgun (WGS) entry which is preliminary data.</text>
</comment>
<reference evidence="2 3" key="1">
    <citation type="submission" date="2023-02" db="EMBL/GenBank/DDBJ databases">
        <title>LHISI_Scaffold_Assembly.</title>
        <authorList>
            <person name="Stuart O.P."/>
            <person name="Cleave R."/>
            <person name="Magrath M.J.L."/>
            <person name="Mikheyev A.S."/>
        </authorList>
    </citation>
    <scope>NUCLEOTIDE SEQUENCE [LARGE SCALE GENOMIC DNA]</scope>
    <source>
        <strain evidence="2">Daus_M_001</strain>
        <tissue evidence="2">Leg muscle</tissue>
    </source>
</reference>
<keyword evidence="3" id="KW-1185">Reference proteome</keyword>
<evidence type="ECO:0000313" key="2">
    <source>
        <dbReference type="EMBL" id="KAJ8873487.1"/>
    </source>
</evidence>
<feature type="region of interest" description="Disordered" evidence="1">
    <location>
        <begin position="322"/>
        <end position="349"/>
    </location>
</feature>
<dbReference type="Proteomes" id="UP001159363">
    <property type="component" value="Chromosome 9"/>
</dbReference>
<name>A0ABQ9GNA9_9NEOP</name>
<dbReference type="EMBL" id="JARBHB010000010">
    <property type="protein sequence ID" value="KAJ8873487.1"/>
    <property type="molecule type" value="Genomic_DNA"/>
</dbReference>
<gene>
    <name evidence="2" type="ORF">PR048_024305</name>
</gene>
<accession>A0ABQ9GNA9</accession>
<evidence type="ECO:0000313" key="3">
    <source>
        <dbReference type="Proteomes" id="UP001159363"/>
    </source>
</evidence>